<keyword evidence="1 4" id="KW-0479">Metal-binding</keyword>
<evidence type="ECO:0000256" key="2">
    <source>
        <dbReference type="ARBA" id="ARBA00022801"/>
    </source>
</evidence>
<keyword evidence="2" id="KW-0378">Hydrolase</keyword>
<evidence type="ECO:0000256" key="3">
    <source>
        <dbReference type="ARBA" id="ARBA00022842"/>
    </source>
</evidence>
<dbReference type="GO" id="GO:0046872">
    <property type="term" value="F:metal ion binding"/>
    <property type="evidence" value="ECO:0007669"/>
    <property type="project" value="UniProtKB-KW"/>
</dbReference>
<dbReference type="Pfam" id="PF00459">
    <property type="entry name" value="Inositol_P"/>
    <property type="match status" value="1"/>
</dbReference>
<feature type="binding site" evidence="4">
    <location>
        <position position="218"/>
    </location>
    <ligand>
        <name>Mg(2+)</name>
        <dbReference type="ChEBI" id="CHEBI:18420"/>
        <label>1</label>
        <note>catalytic</note>
    </ligand>
</feature>
<comment type="cofactor">
    <cofactor evidence="4">
        <name>Mg(2+)</name>
        <dbReference type="ChEBI" id="CHEBI:18420"/>
    </cofactor>
</comment>
<gene>
    <name evidence="5" type="ORF">A3F60_04140</name>
</gene>
<feature type="binding site" evidence="4">
    <location>
        <position position="90"/>
    </location>
    <ligand>
        <name>Mg(2+)</name>
        <dbReference type="ChEBI" id="CHEBI:18420"/>
        <label>2</label>
    </ligand>
</feature>
<comment type="caution">
    <text evidence="5">The sequence shown here is derived from an EMBL/GenBank/DDBJ whole genome shotgun (WGS) entry which is preliminary data.</text>
</comment>
<proteinExistence type="predicted"/>
<evidence type="ECO:0000313" key="6">
    <source>
        <dbReference type="Proteomes" id="UP000178853"/>
    </source>
</evidence>
<dbReference type="PANTHER" id="PTHR20854:SF4">
    <property type="entry name" value="INOSITOL-1-MONOPHOSPHATASE-RELATED"/>
    <property type="match status" value="1"/>
</dbReference>
<dbReference type="EMBL" id="MGAA01000063">
    <property type="protein sequence ID" value="OGK35441.1"/>
    <property type="molecule type" value="Genomic_DNA"/>
</dbReference>
<dbReference type="SUPFAM" id="SSF56655">
    <property type="entry name" value="Carbohydrate phosphatase"/>
    <property type="match status" value="1"/>
</dbReference>
<dbReference type="GO" id="GO:0007165">
    <property type="term" value="P:signal transduction"/>
    <property type="evidence" value="ECO:0007669"/>
    <property type="project" value="TreeGrafter"/>
</dbReference>
<dbReference type="Proteomes" id="UP000178853">
    <property type="component" value="Unassembled WGS sequence"/>
</dbReference>
<evidence type="ECO:0008006" key="7">
    <source>
        <dbReference type="Google" id="ProtNLM"/>
    </source>
</evidence>
<feature type="binding site" evidence="4">
    <location>
        <position position="73"/>
    </location>
    <ligand>
        <name>Mg(2+)</name>
        <dbReference type="ChEBI" id="CHEBI:18420"/>
        <label>1</label>
        <note>catalytic</note>
    </ligand>
</feature>
<accession>A0A1F7HWB2</accession>
<dbReference type="InterPro" id="IPR000760">
    <property type="entry name" value="Inositol_monophosphatase-like"/>
</dbReference>
<evidence type="ECO:0000256" key="4">
    <source>
        <dbReference type="PIRSR" id="PIRSR600760-2"/>
    </source>
</evidence>
<feature type="binding site" evidence="4">
    <location>
        <position position="91"/>
    </location>
    <ligand>
        <name>Mg(2+)</name>
        <dbReference type="ChEBI" id="CHEBI:18420"/>
        <label>1</label>
        <note>catalytic</note>
    </ligand>
</feature>
<keyword evidence="3 4" id="KW-0460">Magnesium</keyword>
<organism evidence="5 6">
    <name type="scientific">Candidatus Roizmanbacteria bacterium RIFCSPHIGHO2_12_FULL_39_8</name>
    <dbReference type="NCBI Taxonomy" id="1802050"/>
    <lineage>
        <taxon>Bacteria</taxon>
        <taxon>Candidatus Roizmaniibacteriota</taxon>
    </lineage>
</organism>
<dbReference type="PROSITE" id="PS00629">
    <property type="entry name" value="IMP_1"/>
    <property type="match status" value="1"/>
</dbReference>
<evidence type="ECO:0000313" key="5">
    <source>
        <dbReference type="EMBL" id="OGK35441.1"/>
    </source>
</evidence>
<reference evidence="5 6" key="1">
    <citation type="journal article" date="2016" name="Nat. Commun.">
        <title>Thousands of microbial genomes shed light on interconnected biogeochemical processes in an aquifer system.</title>
        <authorList>
            <person name="Anantharaman K."/>
            <person name="Brown C.T."/>
            <person name="Hug L.A."/>
            <person name="Sharon I."/>
            <person name="Castelle C.J."/>
            <person name="Probst A.J."/>
            <person name="Thomas B.C."/>
            <person name="Singh A."/>
            <person name="Wilkins M.J."/>
            <person name="Karaoz U."/>
            <person name="Brodie E.L."/>
            <person name="Williams K.H."/>
            <person name="Hubbard S.S."/>
            <person name="Banfield J.F."/>
        </authorList>
    </citation>
    <scope>NUCLEOTIDE SEQUENCE [LARGE SCALE GENOMIC DNA]</scope>
</reference>
<dbReference type="PRINTS" id="PR00377">
    <property type="entry name" value="IMPHPHTASES"/>
</dbReference>
<dbReference type="Gene3D" id="3.40.190.80">
    <property type="match status" value="1"/>
</dbReference>
<dbReference type="GO" id="GO:0006020">
    <property type="term" value="P:inositol metabolic process"/>
    <property type="evidence" value="ECO:0007669"/>
    <property type="project" value="TreeGrafter"/>
</dbReference>
<protein>
    <recommendedName>
        <fullName evidence="7">Inositol monophosphatase</fullName>
    </recommendedName>
</protein>
<sequence>MNNFSRKDLQNLESAAIPIVKKAGKYALDNWNDIHTKTLKNERDVVTNIDIEIELSLRDSLHKLLPGAGFIVEEGKSDVKPHLNWSIDPIDGTKNFVNLYPLFSVQVALIFKGRPILGIIYNPVSSQLFVASSENRAKLNGDLITLSPRLNINSAIVDVDFGGNDAIINWKLEILNRLAKTVYRVRMTGGFGSVYVLTGAFDATIYLDPQKEEKYIVDNAPRIILLQEAGYYTEFLEEQNRKFFLAANPILAKKLGSIILS</sequence>
<dbReference type="PANTHER" id="PTHR20854">
    <property type="entry name" value="INOSITOL MONOPHOSPHATASE"/>
    <property type="match status" value="1"/>
</dbReference>
<evidence type="ECO:0000256" key="1">
    <source>
        <dbReference type="ARBA" id="ARBA00022723"/>
    </source>
</evidence>
<feature type="binding site" evidence="4">
    <location>
        <position position="88"/>
    </location>
    <ligand>
        <name>Mg(2+)</name>
        <dbReference type="ChEBI" id="CHEBI:18420"/>
        <label>1</label>
        <note>catalytic</note>
    </ligand>
</feature>
<dbReference type="InterPro" id="IPR020583">
    <property type="entry name" value="Inositol_monoP_metal-BS"/>
</dbReference>
<dbReference type="Gene3D" id="3.30.540.10">
    <property type="entry name" value="Fructose-1,6-Bisphosphatase, subunit A, domain 1"/>
    <property type="match status" value="1"/>
</dbReference>
<dbReference type="AlphaFoldDB" id="A0A1F7HWB2"/>
<dbReference type="GO" id="GO:0008934">
    <property type="term" value="F:inositol monophosphate 1-phosphatase activity"/>
    <property type="evidence" value="ECO:0007669"/>
    <property type="project" value="TreeGrafter"/>
</dbReference>
<dbReference type="CDD" id="cd01637">
    <property type="entry name" value="IMPase_like"/>
    <property type="match status" value="1"/>
</dbReference>
<name>A0A1F7HWB2_9BACT</name>